<dbReference type="Pfam" id="PF01048">
    <property type="entry name" value="PNP_UDP_1"/>
    <property type="match status" value="1"/>
</dbReference>
<feature type="region of interest" description="Disordered" evidence="4">
    <location>
        <begin position="1257"/>
        <end position="1279"/>
    </location>
</feature>
<dbReference type="InterPro" id="IPR000845">
    <property type="entry name" value="Nucleoside_phosphorylase_d"/>
</dbReference>
<evidence type="ECO:0000313" key="7">
    <source>
        <dbReference type="EMBL" id="KAI1847677.1"/>
    </source>
</evidence>
<dbReference type="Pfam" id="PF12796">
    <property type="entry name" value="Ank_2"/>
    <property type="match status" value="3"/>
</dbReference>
<evidence type="ECO:0000313" key="8">
    <source>
        <dbReference type="Proteomes" id="UP000829685"/>
    </source>
</evidence>
<feature type="repeat" description="ANK" evidence="3">
    <location>
        <begin position="816"/>
        <end position="838"/>
    </location>
</feature>
<dbReference type="AlphaFoldDB" id="A0A9P9W7Q5"/>
<dbReference type="InterPro" id="IPR036770">
    <property type="entry name" value="Ankyrin_rpt-contain_sf"/>
</dbReference>
<evidence type="ECO:0000256" key="1">
    <source>
        <dbReference type="ARBA" id="ARBA00022737"/>
    </source>
</evidence>
<protein>
    <recommendedName>
        <fullName evidence="9">Nucleoside phosphorylase domain-containing protein</fullName>
    </recommendedName>
</protein>
<evidence type="ECO:0000256" key="3">
    <source>
        <dbReference type="PROSITE-ProRule" id="PRU00023"/>
    </source>
</evidence>
<feature type="repeat" description="ANK" evidence="3">
    <location>
        <begin position="1056"/>
        <end position="1078"/>
    </location>
</feature>
<feature type="repeat" description="ANK" evidence="3">
    <location>
        <begin position="986"/>
        <end position="1008"/>
    </location>
</feature>
<dbReference type="PANTHER" id="PTHR24173:SF74">
    <property type="entry name" value="ANKYRIN REPEAT DOMAIN-CONTAINING PROTEIN 16"/>
    <property type="match status" value="1"/>
</dbReference>
<dbReference type="Gene3D" id="3.40.50.1580">
    <property type="entry name" value="Nucleoside phosphorylase domain"/>
    <property type="match status" value="1"/>
</dbReference>
<accession>A0A9P9W7Q5</accession>
<feature type="domain" description="Nucleoside phosphorylase" evidence="5">
    <location>
        <begin position="219"/>
        <end position="324"/>
    </location>
</feature>
<feature type="domain" description="Nephrocystin 3-like N-terminal" evidence="6">
    <location>
        <begin position="396"/>
        <end position="560"/>
    </location>
</feature>
<dbReference type="SUPFAM" id="SSF48403">
    <property type="entry name" value="Ankyrin repeat"/>
    <property type="match status" value="2"/>
</dbReference>
<gene>
    <name evidence="7" type="ORF">JX265_013937</name>
</gene>
<feature type="repeat" description="ANK" evidence="3">
    <location>
        <begin position="918"/>
        <end position="940"/>
    </location>
</feature>
<dbReference type="Proteomes" id="UP000829685">
    <property type="component" value="Unassembled WGS sequence"/>
</dbReference>
<evidence type="ECO:0008006" key="9">
    <source>
        <dbReference type="Google" id="ProtNLM"/>
    </source>
</evidence>
<reference evidence="7" key="1">
    <citation type="submission" date="2021-03" db="EMBL/GenBank/DDBJ databases">
        <title>Revisited historic fungal species revealed as producer of novel bioactive compounds through whole genome sequencing and comparative genomics.</title>
        <authorList>
            <person name="Vignolle G.A."/>
            <person name="Hochenegger N."/>
            <person name="Mach R.L."/>
            <person name="Mach-Aigner A.R."/>
            <person name="Javad Rahimi M."/>
            <person name="Salim K.A."/>
            <person name="Chan C.M."/>
            <person name="Lim L.B.L."/>
            <person name="Cai F."/>
            <person name="Druzhinina I.S."/>
            <person name="U'Ren J.M."/>
            <person name="Derntl C."/>
        </authorList>
    </citation>
    <scope>NUCLEOTIDE SEQUENCE</scope>
    <source>
        <strain evidence="7">TUCIM 5799</strain>
    </source>
</reference>
<feature type="repeat" description="ANK" evidence="3">
    <location>
        <begin position="1161"/>
        <end position="1183"/>
    </location>
</feature>
<dbReference type="Pfam" id="PF24883">
    <property type="entry name" value="NPHP3_N"/>
    <property type="match status" value="1"/>
</dbReference>
<dbReference type="GO" id="GO:0009116">
    <property type="term" value="P:nucleoside metabolic process"/>
    <property type="evidence" value="ECO:0007669"/>
    <property type="project" value="InterPro"/>
</dbReference>
<feature type="region of interest" description="Disordered" evidence="4">
    <location>
        <begin position="202"/>
        <end position="227"/>
    </location>
</feature>
<evidence type="ECO:0000256" key="2">
    <source>
        <dbReference type="ARBA" id="ARBA00023043"/>
    </source>
</evidence>
<comment type="caution">
    <text evidence="7">The sequence shown here is derived from an EMBL/GenBank/DDBJ whole genome shotgun (WGS) entry which is preliminary data.</text>
</comment>
<dbReference type="InterPro" id="IPR056884">
    <property type="entry name" value="NPHP3-like_N"/>
</dbReference>
<organism evidence="7 8">
    <name type="scientific">Neoarthrinium moseri</name>
    <dbReference type="NCBI Taxonomy" id="1658444"/>
    <lineage>
        <taxon>Eukaryota</taxon>
        <taxon>Fungi</taxon>
        <taxon>Dikarya</taxon>
        <taxon>Ascomycota</taxon>
        <taxon>Pezizomycotina</taxon>
        <taxon>Sordariomycetes</taxon>
        <taxon>Xylariomycetidae</taxon>
        <taxon>Amphisphaeriales</taxon>
        <taxon>Apiosporaceae</taxon>
        <taxon>Neoarthrinium</taxon>
    </lineage>
</organism>
<feature type="repeat" description="ANK" evidence="3">
    <location>
        <begin position="1021"/>
        <end position="1043"/>
    </location>
</feature>
<evidence type="ECO:0000259" key="6">
    <source>
        <dbReference type="Pfam" id="PF24883"/>
    </source>
</evidence>
<dbReference type="SUPFAM" id="SSF53167">
    <property type="entry name" value="Purine and uridine phosphorylases"/>
    <property type="match status" value="1"/>
</dbReference>
<dbReference type="EMBL" id="JAFIMR010000098">
    <property type="protein sequence ID" value="KAI1847677.1"/>
    <property type="molecule type" value="Genomic_DNA"/>
</dbReference>
<feature type="repeat" description="ANK" evidence="3">
    <location>
        <begin position="952"/>
        <end position="974"/>
    </location>
</feature>
<feature type="repeat" description="ANK" evidence="3">
    <location>
        <begin position="850"/>
        <end position="872"/>
    </location>
</feature>
<evidence type="ECO:0000259" key="5">
    <source>
        <dbReference type="Pfam" id="PF01048"/>
    </source>
</evidence>
<keyword evidence="2 3" id="KW-0040">ANK repeat</keyword>
<dbReference type="InterPro" id="IPR027417">
    <property type="entry name" value="P-loop_NTPase"/>
</dbReference>
<dbReference type="SMART" id="SM00248">
    <property type="entry name" value="ANK"/>
    <property type="match status" value="13"/>
</dbReference>
<dbReference type="PANTHER" id="PTHR24173">
    <property type="entry name" value="ANKYRIN REPEAT CONTAINING"/>
    <property type="match status" value="1"/>
</dbReference>
<dbReference type="PROSITE" id="PS50297">
    <property type="entry name" value="ANK_REP_REGION"/>
    <property type="match status" value="12"/>
</dbReference>
<feature type="compositionally biased region" description="Acidic residues" evidence="4">
    <location>
        <begin position="207"/>
        <end position="225"/>
    </location>
</feature>
<dbReference type="InterPro" id="IPR002110">
    <property type="entry name" value="Ankyrin_rpt"/>
</dbReference>
<sequence length="1279" mass="141963">MAAQSRMHDDYTIGWVCALSEERTAATAMLDERHPDLLRRPNDANTYTLGSIGGHNVVIACLPEGAIGTTSAATVAKDMVHVFPAIRVGLMVGIGGGVPPTVRLGDVVVSVPDAQYPGVVQWDMGKAEQGGKFRRTGALNKPPALLLTAVTKLKTDHKLEGSKIAQYLEEAQARYPRSTAKFLRSNLLQDVLFKASYQHVHQQDRDAAEDEEGEGSEEEESDDEAKDACKHCDKAQIVKRKPRDMRVHCGLIVSGNQVIKDARVRDRLSKDLGKVLCIEMEAAGLMDNFPCIVIRGICDYADSHKNTAWQEHAAAIAAAFAKELLGYVVVDEVKAEKPVRDILLDISRTVTSIQEETTRNTHLLHKKQDMELLDWLSTDHYGAQQSDTLKRWHPKTGLWFLRSPEYQDWLQSEGGILYCPGIPGAGKTIMASAAIHDIDRAFPTDANIGLAYVYFIFSRQREQTAEHVLASLLTQFLRGQDSLPEDTRDLFERHRKKGTRLTHGELLTALSRAVSRYERAFVALDALDECTIESQCRTKILSDILDIQAKSNMNILATSRMHDDIAGLLTRQNTTTLSIIAQDEDMVSVLRSRIKTYDQKLYDDDFCNLLVSKIVRVAEGMRLLSSAEMLHALAIHPNTTAIDTNYCPSINMIMSICAGLVIVDEESHTVRLVHYTTQEYFDKTRATWFTDAQERITESCVTYLSYEIFDGYCETDEDFEKRLVTYPFYSYASHEWSHHAGAASGRQVIVDFLKNERRVQASSQALLSKKWWSGDSGYSQRIPKGTTGLHLASRFGLTDATPGLCTIDDVDKSDSYGQTPLSWAAECGHAEVVKLLLETKKVEVNSKDNDGRTPLSWAAKYGHAQVVKLLLETKQVEVDSKDNNGQTPLSWAAECGHAEVVKLLLETKEVEVNSKDNDGRTPLSWAAEYGHAQVVKLLLKAKEVEVNSKDNDGQTPLSWAAECGHAEVVKLLLETKEVEVNSKDDNGWTALSRAAKNGHAEVVKMLLKTKQVEIDAKDTVHGRTPLSFAAENGHVEVVKLLLETEPAEIDAKDTGYSQTPLSLAAEKGHPKVVKALLEAQRADSRCKNTGFGQTPLSWAARNGHVRVVKLLLGTKQVDVNSKDMVFGQTPLSWAARNGNIDVLRVLLETEEVDSNSQDTVYGRTPLSWAARNGHANVVELLIETKQVDVNSKDMVFGQTPLSWAARKGYAEVVKVLLRAKQVRIDSKDYDGHTPLSLATKNGYRMVCVVLQGFDKADSSMKRPNPWEDFGSGSHGERTR</sequence>
<feature type="repeat" description="ANK" evidence="3">
    <location>
        <begin position="884"/>
        <end position="906"/>
    </location>
</feature>
<dbReference type="GO" id="GO:0003824">
    <property type="term" value="F:catalytic activity"/>
    <property type="evidence" value="ECO:0007669"/>
    <property type="project" value="InterPro"/>
</dbReference>
<dbReference type="Gene3D" id="1.25.40.20">
    <property type="entry name" value="Ankyrin repeat-containing domain"/>
    <property type="match status" value="5"/>
</dbReference>
<dbReference type="PROSITE" id="PS50088">
    <property type="entry name" value="ANK_REPEAT"/>
    <property type="match status" value="12"/>
</dbReference>
<dbReference type="Pfam" id="PF13637">
    <property type="entry name" value="Ank_4"/>
    <property type="match status" value="2"/>
</dbReference>
<feature type="repeat" description="ANK" evidence="3">
    <location>
        <begin position="1196"/>
        <end position="1218"/>
    </location>
</feature>
<dbReference type="Pfam" id="PF00023">
    <property type="entry name" value="Ank"/>
    <property type="match status" value="1"/>
</dbReference>
<evidence type="ECO:0000256" key="4">
    <source>
        <dbReference type="SAM" id="MobiDB-lite"/>
    </source>
</evidence>
<feature type="repeat" description="ANK" evidence="3">
    <location>
        <begin position="1126"/>
        <end position="1148"/>
    </location>
</feature>
<feature type="repeat" description="ANK" evidence="3">
    <location>
        <begin position="1091"/>
        <end position="1112"/>
    </location>
</feature>
<dbReference type="InterPro" id="IPR035994">
    <property type="entry name" value="Nucleoside_phosphorylase_sf"/>
</dbReference>
<keyword evidence="8" id="KW-1185">Reference proteome</keyword>
<proteinExistence type="predicted"/>
<dbReference type="Gene3D" id="3.40.50.300">
    <property type="entry name" value="P-loop containing nucleotide triphosphate hydrolases"/>
    <property type="match status" value="1"/>
</dbReference>
<name>A0A9P9W7Q5_9PEZI</name>
<keyword evidence="1" id="KW-0677">Repeat</keyword>